<reference evidence="5" key="1">
    <citation type="journal article" date="2023" name="Commun. Biol.">
        <title>Genome analysis of Parmales, the sister group of diatoms, reveals the evolutionary specialization of diatoms from phago-mixotrophs to photoautotrophs.</title>
        <authorList>
            <person name="Ban H."/>
            <person name="Sato S."/>
            <person name="Yoshikawa S."/>
            <person name="Yamada K."/>
            <person name="Nakamura Y."/>
            <person name="Ichinomiya M."/>
            <person name="Sato N."/>
            <person name="Blanc-Mathieu R."/>
            <person name="Endo H."/>
            <person name="Kuwata A."/>
            <person name="Ogata H."/>
        </authorList>
    </citation>
    <scope>NUCLEOTIDE SEQUENCE [LARGE SCALE GENOMIC DNA]</scope>
    <source>
        <strain evidence="5">NIES 3700</strain>
    </source>
</reference>
<dbReference type="EMBL" id="BRXW01000108">
    <property type="protein sequence ID" value="GMI07068.1"/>
    <property type="molecule type" value="Genomic_DNA"/>
</dbReference>
<evidence type="ECO:0000256" key="1">
    <source>
        <dbReference type="SAM" id="Coils"/>
    </source>
</evidence>
<evidence type="ECO:0000256" key="3">
    <source>
        <dbReference type="SAM" id="SignalP"/>
    </source>
</evidence>
<evidence type="ECO:0000313" key="5">
    <source>
        <dbReference type="Proteomes" id="UP001165122"/>
    </source>
</evidence>
<feature type="signal peptide" evidence="3">
    <location>
        <begin position="1"/>
        <end position="19"/>
    </location>
</feature>
<proteinExistence type="predicted"/>
<evidence type="ECO:0000313" key="4">
    <source>
        <dbReference type="EMBL" id="GMI07068.1"/>
    </source>
</evidence>
<keyword evidence="1" id="KW-0175">Coiled coil</keyword>
<sequence length="206" mass="22932">MKFLLPSLLVSTLTSFVSAENPFEAPWFCHDLDCPSFTTRQTSDNDVELAKGFKLRFLPTRNVKPSNVKKPSTQNIAPAQPTPSVNPSSGFALAVLTAVEEVTSETKERFSAILETTEAYTEKLKSKYETTKRKRDVYKAEAETLEEENKRLRRSSASKKSSEKDVEIASLRALLSEKDKTIASLIVVIRDATEIRVSKIVGNISS</sequence>
<keyword evidence="3" id="KW-0732">Signal</keyword>
<name>A0A9W7CE71_9STRA</name>
<dbReference type="Proteomes" id="UP001165122">
    <property type="component" value="Unassembled WGS sequence"/>
</dbReference>
<organism evidence="4 5">
    <name type="scientific">Triparma laevis f. longispina</name>
    <dbReference type="NCBI Taxonomy" id="1714387"/>
    <lineage>
        <taxon>Eukaryota</taxon>
        <taxon>Sar</taxon>
        <taxon>Stramenopiles</taxon>
        <taxon>Ochrophyta</taxon>
        <taxon>Bolidophyceae</taxon>
        <taxon>Parmales</taxon>
        <taxon>Triparmaceae</taxon>
        <taxon>Triparma</taxon>
    </lineage>
</organism>
<evidence type="ECO:0000256" key="2">
    <source>
        <dbReference type="SAM" id="MobiDB-lite"/>
    </source>
</evidence>
<protein>
    <submittedName>
        <fullName evidence="4">Uncharacterized protein</fullName>
    </submittedName>
</protein>
<gene>
    <name evidence="4" type="ORF">TrLO_g3414</name>
</gene>
<dbReference type="OrthoDB" id="6424451at2759"/>
<feature type="chain" id="PRO_5040798039" evidence="3">
    <location>
        <begin position="20"/>
        <end position="206"/>
    </location>
</feature>
<feature type="region of interest" description="Disordered" evidence="2">
    <location>
        <begin position="64"/>
        <end position="86"/>
    </location>
</feature>
<keyword evidence="5" id="KW-1185">Reference proteome</keyword>
<accession>A0A9W7CE71</accession>
<feature type="coiled-coil region" evidence="1">
    <location>
        <begin position="121"/>
        <end position="162"/>
    </location>
</feature>
<dbReference type="AlphaFoldDB" id="A0A9W7CE71"/>
<comment type="caution">
    <text evidence="4">The sequence shown here is derived from an EMBL/GenBank/DDBJ whole genome shotgun (WGS) entry which is preliminary data.</text>
</comment>